<gene>
    <name evidence="2" type="ORF">CKAN_02533100</name>
</gene>
<name>A0A3S3R658_9MAGN</name>
<sequence>MNGGYLEIRNVGVLNIPSLGQKSYREFQHSEFHKFFLDENQLLLDFFYFHVLGGFPFPTPTQTFPPTIPPADGPNGSPTVNHARNDGPRNTEPNLVKSNPSLLLLLPKKKKKTTTTFIFPGKRIEIQKRRETLSFYLNSPRLSKKDSSWACHPLPPVVKRCSFASLT</sequence>
<evidence type="ECO:0000313" key="2">
    <source>
        <dbReference type="EMBL" id="RWR95967.1"/>
    </source>
</evidence>
<keyword evidence="3" id="KW-1185">Reference proteome</keyword>
<dbReference type="Proteomes" id="UP000283530">
    <property type="component" value="Unassembled WGS sequence"/>
</dbReference>
<organism evidence="2 3">
    <name type="scientific">Cinnamomum micranthum f. kanehirae</name>
    <dbReference type="NCBI Taxonomy" id="337451"/>
    <lineage>
        <taxon>Eukaryota</taxon>
        <taxon>Viridiplantae</taxon>
        <taxon>Streptophyta</taxon>
        <taxon>Embryophyta</taxon>
        <taxon>Tracheophyta</taxon>
        <taxon>Spermatophyta</taxon>
        <taxon>Magnoliopsida</taxon>
        <taxon>Magnoliidae</taxon>
        <taxon>Laurales</taxon>
        <taxon>Lauraceae</taxon>
        <taxon>Cinnamomum</taxon>
    </lineage>
</organism>
<protein>
    <submittedName>
        <fullName evidence="2">Uncharacterized protein</fullName>
    </submittedName>
</protein>
<dbReference type="AlphaFoldDB" id="A0A3S3R658"/>
<evidence type="ECO:0000313" key="3">
    <source>
        <dbReference type="Proteomes" id="UP000283530"/>
    </source>
</evidence>
<accession>A0A3S3R658</accession>
<dbReference type="EMBL" id="QPKB01000011">
    <property type="protein sequence ID" value="RWR95967.1"/>
    <property type="molecule type" value="Genomic_DNA"/>
</dbReference>
<comment type="caution">
    <text evidence="2">The sequence shown here is derived from an EMBL/GenBank/DDBJ whole genome shotgun (WGS) entry which is preliminary data.</text>
</comment>
<feature type="region of interest" description="Disordered" evidence="1">
    <location>
        <begin position="62"/>
        <end position="94"/>
    </location>
</feature>
<evidence type="ECO:0000256" key="1">
    <source>
        <dbReference type="SAM" id="MobiDB-lite"/>
    </source>
</evidence>
<reference evidence="2 3" key="1">
    <citation type="journal article" date="2019" name="Nat. Plants">
        <title>Stout camphor tree genome fills gaps in understanding of flowering plant genome evolution.</title>
        <authorList>
            <person name="Chaw S.M."/>
            <person name="Liu Y.C."/>
            <person name="Wu Y.W."/>
            <person name="Wang H.Y."/>
            <person name="Lin C.I."/>
            <person name="Wu C.S."/>
            <person name="Ke H.M."/>
            <person name="Chang L.Y."/>
            <person name="Hsu C.Y."/>
            <person name="Yang H.T."/>
            <person name="Sudianto E."/>
            <person name="Hsu M.H."/>
            <person name="Wu K.P."/>
            <person name="Wang L.N."/>
            <person name="Leebens-Mack J.H."/>
            <person name="Tsai I.J."/>
        </authorList>
    </citation>
    <scope>NUCLEOTIDE SEQUENCE [LARGE SCALE GENOMIC DNA]</scope>
    <source>
        <strain evidence="3">cv. Chaw 1501</strain>
        <tissue evidence="2">Young leaves</tissue>
    </source>
</reference>
<proteinExistence type="predicted"/>
<dbReference type="OrthoDB" id="10523444at2759"/>